<dbReference type="Pfam" id="PF22422">
    <property type="entry name" value="MGH1-like_GH"/>
    <property type="match status" value="1"/>
</dbReference>
<evidence type="ECO:0000256" key="3">
    <source>
        <dbReference type="ARBA" id="ARBA00023295"/>
    </source>
</evidence>
<dbReference type="Gene3D" id="1.50.10.10">
    <property type="match status" value="1"/>
</dbReference>
<dbReference type="InterPro" id="IPR006311">
    <property type="entry name" value="TAT_signal"/>
</dbReference>
<evidence type="ECO:0000256" key="2">
    <source>
        <dbReference type="ARBA" id="ARBA00022801"/>
    </source>
</evidence>
<keyword evidence="3" id="KW-0326">Glycosidase</keyword>
<accession>A0A420F7D9</accession>
<evidence type="ECO:0000313" key="7">
    <source>
        <dbReference type="Proteomes" id="UP000285744"/>
    </source>
</evidence>
<dbReference type="EMBL" id="RAQQ01000002">
    <property type="protein sequence ID" value="RKF28834.1"/>
    <property type="molecule type" value="Genomic_DNA"/>
</dbReference>
<dbReference type="RefSeq" id="WP_120326921.1">
    <property type="nucleotide sequence ID" value="NZ_RAQQ01000002.1"/>
</dbReference>
<dbReference type="InterPro" id="IPR012341">
    <property type="entry name" value="6hp_glycosidase-like_sf"/>
</dbReference>
<keyword evidence="4" id="KW-0732">Signal</keyword>
<keyword evidence="2" id="KW-0378">Hydrolase</keyword>
<dbReference type="Proteomes" id="UP000285744">
    <property type="component" value="Unassembled WGS sequence"/>
</dbReference>
<proteinExistence type="inferred from homology"/>
<dbReference type="PROSITE" id="PS51318">
    <property type="entry name" value="TAT"/>
    <property type="match status" value="1"/>
</dbReference>
<protein>
    <recommendedName>
        <fullName evidence="5">Mannosylglycerate hydrolase MGH1-like glycoside hydrolase domain-containing protein</fullName>
    </recommendedName>
</protein>
<dbReference type="GO" id="GO:0004573">
    <property type="term" value="F:Glc3Man9GlcNAc2 oligosaccharide glucosidase activity"/>
    <property type="evidence" value="ECO:0007669"/>
    <property type="project" value="InterPro"/>
</dbReference>
<name>A0A420F7D9_9ACTN</name>
<comment type="similarity">
    <text evidence="1">Belongs to the glycosyl hydrolase 63 family.</text>
</comment>
<dbReference type="SUPFAM" id="SSF48208">
    <property type="entry name" value="Six-hairpin glycosidases"/>
    <property type="match status" value="1"/>
</dbReference>
<feature type="chain" id="PRO_5039604607" description="Mannosylglycerate hydrolase MGH1-like glycoside hydrolase domain-containing protein" evidence="4">
    <location>
        <begin position="30"/>
        <end position="827"/>
    </location>
</feature>
<dbReference type="OrthoDB" id="9759959at2"/>
<dbReference type="PANTHER" id="PTHR10412:SF11">
    <property type="entry name" value="MANNOSYL-OLIGOSACCHARIDE GLUCOSIDASE"/>
    <property type="match status" value="1"/>
</dbReference>
<evidence type="ECO:0000256" key="4">
    <source>
        <dbReference type="SAM" id="SignalP"/>
    </source>
</evidence>
<gene>
    <name evidence="6" type="ORF">D7I43_03620</name>
</gene>
<dbReference type="InterPro" id="IPR008928">
    <property type="entry name" value="6-hairpin_glycosidase_sf"/>
</dbReference>
<feature type="signal peptide" evidence="4">
    <location>
        <begin position="1"/>
        <end position="29"/>
    </location>
</feature>
<organism evidence="6 7">
    <name type="scientific">Micromonospora globbae</name>
    <dbReference type="NCBI Taxonomy" id="1894969"/>
    <lineage>
        <taxon>Bacteria</taxon>
        <taxon>Bacillati</taxon>
        <taxon>Actinomycetota</taxon>
        <taxon>Actinomycetes</taxon>
        <taxon>Micromonosporales</taxon>
        <taxon>Micromonosporaceae</taxon>
        <taxon>Micromonospora</taxon>
    </lineage>
</organism>
<dbReference type="InterPro" id="IPR004888">
    <property type="entry name" value="Glycoside_hydrolase_63"/>
</dbReference>
<feature type="domain" description="Mannosylglycerate hydrolase MGH1-like glycoside hydrolase" evidence="5">
    <location>
        <begin position="379"/>
        <end position="708"/>
    </location>
</feature>
<comment type="caution">
    <text evidence="6">The sequence shown here is derived from an EMBL/GenBank/DDBJ whole genome shotgun (WGS) entry which is preliminary data.</text>
</comment>
<evidence type="ECO:0000256" key="1">
    <source>
        <dbReference type="ARBA" id="ARBA00010833"/>
    </source>
</evidence>
<dbReference type="GO" id="GO:0009311">
    <property type="term" value="P:oligosaccharide metabolic process"/>
    <property type="evidence" value="ECO:0007669"/>
    <property type="project" value="InterPro"/>
</dbReference>
<reference evidence="6 7" key="1">
    <citation type="journal article" date="2018" name="Int. J. Syst. Evol. Microbiol.">
        <title>Micromonospora globbae sp. nov., an endophytic actinomycete isolated from roots of Globba winitii C. H. Wright.</title>
        <authorList>
            <person name="Kuncharoen N."/>
            <person name="Pittayakhajonwut P."/>
            <person name="Tanasupawat S."/>
        </authorList>
    </citation>
    <scope>NUCLEOTIDE SEQUENCE [LARGE SCALE GENOMIC DNA]</scope>
    <source>
        <strain evidence="6 7">WPS1-2</strain>
    </source>
</reference>
<evidence type="ECO:0000259" key="5">
    <source>
        <dbReference type="Pfam" id="PF22422"/>
    </source>
</evidence>
<dbReference type="AlphaFoldDB" id="A0A420F7D9"/>
<evidence type="ECO:0000313" key="6">
    <source>
        <dbReference type="EMBL" id="RKF28834.1"/>
    </source>
</evidence>
<dbReference type="InterPro" id="IPR054491">
    <property type="entry name" value="MGH1-like_GH"/>
</dbReference>
<dbReference type="PANTHER" id="PTHR10412">
    <property type="entry name" value="MANNOSYL-OLIGOSACCHARIDE GLUCOSIDASE"/>
    <property type="match status" value="1"/>
</dbReference>
<sequence>MSRSHRASHTRRRRLLAAALAATVTSALAGAPARGEPAAAHKQRVDLAPLSRPFVMPGFKEQEFNGALFVGEGETRFSVSVDLLTGDNKVVHENMVPNIRRIGPIATDGSYYEVELSTDDRTLTAEKLGGLQAMLDNPESWDAEDVAAARTQLPTLRARYEQIQRDRRDIVVRFARVGPTELVGSVTALDDDTTVFIDASAPWSEPSRYVVAGERTMTGTTTGLTDPGRRAHLRVDTDAPADSGASYASLKDMLNAMVGKSGAAGDAAAALRWELDRDETVTFTARMGDTELAPSERSQAEALAILAQARSRVDDGSVDGSGPVGQTTTYMRDAMALNANYDEKFRRSFVMWGLGGGGDDIFKGWDSAWDGITALSLDPALALDHIRDFYDQGGPRYDQLHAGPMHAYLAWRAYVRTGDRSILDLVYPVMVPYIDRMREFDTDGDGLLESPWAGERLGGRGNHLGLDDSPQYYHFVQVPTDGTDDRDNTNLTDVALNSYYGLFAETLSQMAGVLGHDADRTRFAQLHDRLKQRVNDRLWNAERGLYLNRYLDGSWEPTTTPTVFYPLFGGLAAPDRAEILVRDHLLNPEEFWGEYAIPSVARNDPAYCAAGESHEEVPAYRYFQKHDEENACEEWQGAVWPPMNATVYDGLKRYGFDGPAAQLAAKSSDLWLSTWKELGWFPEYWDPEPGQVINGAATDTAWRTYSWSNLMPLMGTQELIADEPWGDPRGVRFGTLGLPGTNSVNEVPLHGHRYTVVAGPRSTVVHQDGRPLFKANGARVVVRDFVVDGGSVTFTVKADGDARITVFTGKGQPRTVTVPEGSTHVRL</sequence>
<dbReference type="GO" id="GO:0006487">
    <property type="term" value="P:protein N-linked glycosylation"/>
    <property type="evidence" value="ECO:0007669"/>
    <property type="project" value="TreeGrafter"/>
</dbReference>